<feature type="domain" description="DUF6651" evidence="3">
    <location>
        <begin position="143"/>
        <end position="250"/>
    </location>
</feature>
<evidence type="ECO:0000259" key="3">
    <source>
        <dbReference type="Pfam" id="PF20356"/>
    </source>
</evidence>
<reference evidence="4" key="1">
    <citation type="journal article" date="2021" name="Proc. Natl. Acad. Sci. U.S.A.">
        <title>A Catalog of Tens of Thousands of Viruses from Human Metagenomes Reveals Hidden Associations with Chronic Diseases.</title>
        <authorList>
            <person name="Tisza M.J."/>
            <person name="Buck C.B."/>
        </authorList>
    </citation>
    <scope>NUCLEOTIDE SEQUENCE</scope>
    <source>
        <strain evidence="4">CtmpG14</strain>
    </source>
</reference>
<evidence type="ECO:0000256" key="2">
    <source>
        <dbReference type="SAM" id="MobiDB-lite"/>
    </source>
</evidence>
<accession>A0A8S5PAK7</accession>
<sequence length="275" mass="30817">MTTKFKIFAGSDGTSSENQKAEDNDNNKQAEQPKEDPKPDDTQNKKEGEHGMSEADHKLLKDIMKKKEELKTAQAQIAEFKKKLEEVENLGGIEKLSAMLKAEEDKQKKELEAKGEWEKLKKQMSDDHVKAMTKIQKQLEAEKAKNVESEKRIIELTIGAKFANSQYINEQLTLTPSKARVIYDDYFDLVDGQVVGFDKPRGQKDRAPFVDQYGNNLPFDSAMEKIISADPDADFLLKSKIKSGAGSSSKTKSVQETTKGLTTIEQIAKGLSNLK</sequence>
<proteinExistence type="predicted"/>
<evidence type="ECO:0000313" key="4">
    <source>
        <dbReference type="EMBL" id="DAE04110.1"/>
    </source>
</evidence>
<dbReference type="EMBL" id="BK015384">
    <property type="protein sequence ID" value="DAE04110.1"/>
    <property type="molecule type" value="Genomic_DNA"/>
</dbReference>
<keyword evidence="1" id="KW-0175">Coiled coil</keyword>
<feature type="coiled-coil region" evidence="1">
    <location>
        <begin position="63"/>
        <end position="152"/>
    </location>
</feature>
<protein>
    <submittedName>
        <fullName evidence="4">Minor structural protein GP20</fullName>
    </submittedName>
</protein>
<organism evidence="4">
    <name type="scientific">Siphoviridae sp. ctmpG14</name>
    <dbReference type="NCBI Taxonomy" id="2825654"/>
    <lineage>
        <taxon>Viruses</taxon>
        <taxon>Duplodnaviria</taxon>
        <taxon>Heunggongvirae</taxon>
        <taxon>Uroviricota</taxon>
        <taxon>Caudoviricetes</taxon>
    </lineage>
</organism>
<dbReference type="InterPro" id="IPR046593">
    <property type="entry name" value="DUF6651"/>
</dbReference>
<dbReference type="Pfam" id="PF20356">
    <property type="entry name" value="DUF6651"/>
    <property type="match status" value="1"/>
</dbReference>
<name>A0A8S5PAK7_9CAUD</name>
<evidence type="ECO:0000256" key="1">
    <source>
        <dbReference type="SAM" id="Coils"/>
    </source>
</evidence>
<feature type="compositionally biased region" description="Basic and acidic residues" evidence="2">
    <location>
        <begin position="19"/>
        <end position="61"/>
    </location>
</feature>
<feature type="region of interest" description="Disordered" evidence="2">
    <location>
        <begin position="1"/>
        <end position="61"/>
    </location>
</feature>